<sequence>MLSRRFQHIAPENQIRKEIFHLERHAAKFDLGRKESESLPEWFDRIGLKDPEKIVDAYEIVRYSNNMSTQSVEKYKHAVDQIKKEIKRIHKENLKRKQAKKNSK</sequence>
<feature type="coiled-coil region" evidence="1">
    <location>
        <begin position="72"/>
        <end position="102"/>
    </location>
</feature>
<accession>A0A160M962</accession>
<reference evidence="2 3" key="1">
    <citation type="submission" date="2016-04" db="EMBL/GenBank/DDBJ databases">
        <title>Complete genome sequence of Bacillus oceanisediminis strain 2691.</title>
        <authorList>
            <person name="Jeong H."/>
            <person name="Kim H.J."/>
            <person name="Lee D.-W."/>
        </authorList>
    </citation>
    <scope>NUCLEOTIDE SEQUENCE [LARGE SCALE GENOMIC DNA]</scope>
    <source>
        <strain evidence="2 3">2691</strain>
    </source>
</reference>
<dbReference type="KEGG" id="bon:A361_08575"/>
<dbReference type="Proteomes" id="UP000077856">
    <property type="component" value="Chromosome"/>
</dbReference>
<evidence type="ECO:0000256" key="1">
    <source>
        <dbReference type="SAM" id="Coils"/>
    </source>
</evidence>
<evidence type="ECO:0008006" key="4">
    <source>
        <dbReference type="Google" id="ProtNLM"/>
    </source>
</evidence>
<dbReference type="RefSeq" id="WP_019381652.1">
    <property type="nucleotide sequence ID" value="NZ_CP015506.1"/>
</dbReference>
<evidence type="ECO:0000313" key="3">
    <source>
        <dbReference type="Proteomes" id="UP000077856"/>
    </source>
</evidence>
<dbReference type="STRING" id="1196031.A361_08575"/>
<keyword evidence="1" id="KW-0175">Coiled coil</keyword>
<gene>
    <name evidence="2" type="ORF">A361_08575</name>
</gene>
<evidence type="ECO:0000313" key="2">
    <source>
        <dbReference type="EMBL" id="AND39170.1"/>
    </source>
</evidence>
<dbReference type="EMBL" id="CP015506">
    <property type="protein sequence ID" value="AND39170.1"/>
    <property type="molecule type" value="Genomic_DNA"/>
</dbReference>
<proteinExistence type="predicted"/>
<organism evidence="2 3">
    <name type="scientific">Cytobacillus oceanisediminis 2691</name>
    <dbReference type="NCBI Taxonomy" id="1196031"/>
    <lineage>
        <taxon>Bacteria</taxon>
        <taxon>Bacillati</taxon>
        <taxon>Bacillota</taxon>
        <taxon>Bacilli</taxon>
        <taxon>Bacillales</taxon>
        <taxon>Bacillaceae</taxon>
        <taxon>Cytobacillus</taxon>
    </lineage>
</organism>
<dbReference type="AlphaFoldDB" id="A0A160M962"/>
<protein>
    <recommendedName>
        <fullName evidence="4">DUF4129 domain-containing protein</fullName>
    </recommendedName>
</protein>
<name>A0A160M962_9BACI</name>